<dbReference type="Gene3D" id="1.10.10.10">
    <property type="entry name" value="Winged helix-like DNA-binding domain superfamily/Winged helix DNA-binding domain"/>
    <property type="match status" value="1"/>
</dbReference>
<dbReference type="HAMAP" id="MF_00132">
    <property type="entry name" value="Top6A"/>
    <property type="match status" value="1"/>
</dbReference>
<dbReference type="CDD" id="cd00223">
    <property type="entry name" value="TOPRIM_TopoIIB_SPO"/>
    <property type="match status" value="1"/>
</dbReference>
<gene>
    <name evidence="15" type="ORF">B1B_19512</name>
</gene>
<evidence type="ECO:0000256" key="8">
    <source>
        <dbReference type="ARBA" id="ARBA00022842"/>
    </source>
</evidence>
<feature type="domain" description="Topoisomerase 6 subunit A/Spo11 TOPRIM" evidence="14">
    <location>
        <begin position="206"/>
        <end position="372"/>
    </location>
</feature>
<dbReference type="EMBL" id="AUZY01013104">
    <property type="protein sequence ID" value="EQD26635.1"/>
    <property type="molecule type" value="Genomic_DNA"/>
</dbReference>
<comment type="cofactor">
    <cofactor evidence="2">
        <name>Mg(2+)</name>
        <dbReference type="ChEBI" id="CHEBI:18420"/>
    </cofactor>
</comment>
<evidence type="ECO:0000313" key="15">
    <source>
        <dbReference type="EMBL" id="EQD26635.1"/>
    </source>
</evidence>
<evidence type="ECO:0000256" key="1">
    <source>
        <dbReference type="ARBA" id="ARBA00000185"/>
    </source>
</evidence>
<dbReference type="PANTHER" id="PTHR10848:SF0">
    <property type="entry name" value="MEIOTIC RECOMBINATION PROTEIN SPO11"/>
    <property type="match status" value="1"/>
</dbReference>
<dbReference type="EC" id="5.6.2.2" evidence="4"/>
<protein>
    <recommendedName>
        <fullName evidence="4">DNA topoisomerase (ATP-hydrolyzing)</fullName>
        <ecNumber evidence="4">5.6.2.2</ecNumber>
    </recommendedName>
</protein>
<evidence type="ECO:0000259" key="12">
    <source>
        <dbReference type="Pfam" id="PF04406"/>
    </source>
</evidence>
<evidence type="ECO:0000256" key="7">
    <source>
        <dbReference type="ARBA" id="ARBA00022840"/>
    </source>
</evidence>
<dbReference type="PANTHER" id="PTHR10848">
    <property type="entry name" value="MEIOTIC RECOMBINATION PROTEIN SPO11"/>
    <property type="match status" value="1"/>
</dbReference>
<dbReference type="InterPro" id="IPR036388">
    <property type="entry name" value="WH-like_DNA-bd_sf"/>
</dbReference>
<evidence type="ECO:0000259" key="13">
    <source>
        <dbReference type="Pfam" id="PF20768"/>
    </source>
</evidence>
<feature type="domain" description="Spo11/DNA topoisomerase VI subunit A N-terminal" evidence="12">
    <location>
        <begin position="85"/>
        <end position="147"/>
    </location>
</feature>
<dbReference type="GO" id="GO:0005524">
    <property type="term" value="F:ATP binding"/>
    <property type="evidence" value="ECO:0007669"/>
    <property type="project" value="UniProtKB-KW"/>
</dbReference>
<comment type="catalytic activity">
    <reaction evidence="1">
        <text>ATP-dependent breakage, passage and rejoining of double-stranded DNA.</text>
        <dbReference type="EC" id="5.6.2.2"/>
    </reaction>
</comment>
<evidence type="ECO:0000256" key="6">
    <source>
        <dbReference type="ARBA" id="ARBA00022741"/>
    </source>
</evidence>
<dbReference type="SUPFAM" id="SSF56726">
    <property type="entry name" value="DNA topoisomerase IV, alpha subunit"/>
    <property type="match status" value="1"/>
</dbReference>
<dbReference type="NCBIfam" id="NF003332">
    <property type="entry name" value="PRK04342.1-1"/>
    <property type="match status" value="1"/>
</dbReference>
<dbReference type="InterPro" id="IPR036078">
    <property type="entry name" value="Spo11/TopoVI_A_sf"/>
</dbReference>
<evidence type="ECO:0000256" key="11">
    <source>
        <dbReference type="ARBA" id="ARBA00023235"/>
    </source>
</evidence>
<reference evidence="15" key="2">
    <citation type="journal article" date="2014" name="ISME J.">
        <title>Microbial stratification in low pH oxic and suboxic macroscopic growths along an acid mine drainage.</title>
        <authorList>
            <person name="Mendez-Garcia C."/>
            <person name="Mesa V."/>
            <person name="Sprenger R.R."/>
            <person name="Richter M."/>
            <person name="Diez M.S."/>
            <person name="Solano J."/>
            <person name="Bargiela R."/>
            <person name="Golyshina O.V."/>
            <person name="Manteca A."/>
            <person name="Ramos J.L."/>
            <person name="Gallego J.R."/>
            <person name="Llorente I."/>
            <person name="Martins Dos Santos V.A."/>
            <person name="Jensen O.N."/>
            <person name="Pelaez A.I."/>
            <person name="Sanchez J."/>
            <person name="Ferrer M."/>
        </authorList>
    </citation>
    <scope>NUCLEOTIDE SEQUENCE</scope>
</reference>
<evidence type="ECO:0000256" key="3">
    <source>
        <dbReference type="ARBA" id="ARBA00006559"/>
    </source>
</evidence>
<dbReference type="GO" id="GO:0003918">
    <property type="term" value="F:DNA topoisomerase type II (double strand cut, ATP-hydrolyzing) activity"/>
    <property type="evidence" value="ECO:0007669"/>
    <property type="project" value="UniProtKB-EC"/>
</dbReference>
<evidence type="ECO:0000256" key="4">
    <source>
        <dbReference type="ARBA" id="ARBA00012895"/>
    </source>
</evidence>
<reference evidence="15" key="1">
    <citation type="submission" date="2013-08" db="EMBL/GenBank/DDBJ databases">
        <authorList>
            <person name="Mendez C."/>
            <person name="Richter M."/>
            <person name="Ferrer M."/>
            <person name="Sanchez J."/>
        </authorList>
    </citation>
    <scope>NUCLEOTIDE SEQUENCE</scope>
</reference>
<comment type="similarity">
    <text evidence="3">Belongs to the TOP6A family.</text>
</comment>
<dbReference type="GO" id="GO:0003677">
    <property type="term" value="F:DNA binding"/>
    <property type="evidence" value="ECO:0007669"/>
    <property type="project" value="UniProtKB-KW"/>
</dbReference>
<sequence>MPQKERNPLPRTKTDPVGAIPAALQPTRDLARDIYRQLERGEIPRMKLPLRTKQNIQFNLREGVWRLGKQSGTRSARKLDGALMLLRTFWLVEFINEMARDHKTSTLRELYYISEQWEEAKFHSENESNLLVEDLEVLCTALREDFRLKPEENGASVIGDLTLEETNRKGQKKKINCRDDVGDGGYQLPANVEKEKITFKGHDLKFVLAIECGGMVDRLAENGFDEENRALLVHLKGQPARSTRRFVKRLNEELKLPVVVFTDGDPWSFRIYASVAFGAIKTAHISHYLATPGAEFLGVTASDIENYKLPSDKLTVQDVQALRAELTDPRFNTEQWRAEIELMLQNGKKAEQQSLAKYGLNYVTQTYLPQKLTEMGVL</sequence>
<name>T0ZA48_9ZZZZ</name>
<evidence type="ECO:0000256" key="10">
    <source>
        <dbReference type="ARBA" id="ARBA00023125"/>
    </source>
</evidence>
<dbReference type="Gene3D" id="3.40.1360.10">
    <property type="match status" value="1"/>
</dbReference>
<evidence type="ECO:0000256" key="5">
    <source>
        <dbReference type="ARBA" id="ARBA00022723"/>
    </source>
</evidence>
<keyword evidence="6" id="KW-0547">Nucleotide-binding</keyword>
<feature type="domain" description="Type II DNA topoisomerase VI subunit A all-beta" evidence="13">
    <location>
        <begin position="151"/>
        <end position="203"/>
    </location>
</feature>
<keyword evidence="8" id="KW-0460">Magnesium</keyword>
<dbReference type="GO" id="GO:0005694">
    <property type="term" value="C:chromosome"/>
    <property type="evidence" value="ECO:0007669"/>
    <property type="project" value="InterPro"/>
</dbReference>
<dbReference type="InterPro" id="IPR004085">
    <property type="entry name" value="TopoVI_A"/>
</dbReference>
<keyword evidence="9" id="KW-0799">Topoisomerase</keyword>
<evidence type="ECO:0000256" key="2">
    <source>
        <dbReference type="ARBA" id="ARBA00001946"/>
    </source>
</evidence>
<keyword evidence="11 15" id="KW-0413">Isomerase</keyword>
<organism evidence="15">
    <name type="scientific">mine drainage metagenome</name>
    <dbReference type="NCBI Taxonomy" id="410659"/>
    <lineage>
        <taxon>unclassified sequences</taxon>
        <taxon>metagenomes</taxon>
        <taxon>ecological metagenomes</taxon>
    </lineage>
</organism>
<dbReference type="InterPro" id="IPR013049">
    <property type="entry name" value="Spo11/TopoVI_A_N"/>
</dbReference>
<dbReference type="Pfam" id="PF04406">
    <property type="entry name" value="TP6A_N"/>
    <property type="match status" value="1"/>
</dbReference>
<keyword evidence="10" id="KW-0238">DNA-binding</keyword>
<dbReference type="PRINTS" id="PR01552">
    <property type="entry name" value="TPISMRASE6A"/>
</dbReference>
<evidence type="ECO:0000256" key="9">
    <source>
        <dbReference type="ARBA" id="ARBA00023029"/>
    </source>
</evidence>
<dbReference type="AlphaFoldDB" id="T0ZA48"/>
<dbReference type="Pfam" id="PF20768">
    <property type="entry name" value="Topo_VI_alpha"/>
    <property type="match status" value="1"/>
</dbReference>
<dbReference type="GO" id="GO:0006265">
    <property type="term" value="P:DNA topological change"/>
    <property type="evidence" value="ECO:0007669"/>
    <property type="project" value="InterPro"/>
</dbReference>
<dbReference type="PRINTS" id="PR01550">
    <property type="entry name" value="TOP6AFAMILY"/>
</dbReference>
<dbReference type="GO" id="GO:0046872">
    <property type="term" value="F:metal ion binding"/>
    <property type="evidence" value="ECO:0007669"/>
    <property type="project" value="UniProtKB-KW"/>
</dbReference>
<evidence type="ECO:0000259" key="14">
    <source>
        <dbReference type="Pfam" id="PF21180"/>
    </source>
</evidence>
<comment type="caution">
    <text evidence="15">The sequence shown here is derived from an EMBL/GenBank/DDBJ whole genome shotgun (WGS) entry which is preliminary data.</text>
</comment>
<dbReference type="InterPro" id="IPR049333">
    <property type="entry name" value="Topo_VI_alpha"/>
</dbReference>
<dbReference type="InterPro" id="IPR002815">
    <property type="entry name" value="Spo11/TopoVI_A"/>
</dbReference>
<dbReference type="Pfam" id="PF21180">
    <property type="entry name" value="TOP6A-Spo11_Toprim"/>
    <property type="match status" value="1"/>
</dbReference>
<proteinExistence type="inferred from homology"/>
<dbReference type="InterPro" id="IPR034136">
    <property type="entry name" value="TOPRIM_Topo6A/Spo11"/>
</dbReference>
<accession>T0ZA48</accession>
<dbReference type="PROSITE" id="PS52041">
    <property type="entry name" value="TOPO_IIB"/>
    <property type="match status" value="1"/>
</dbReference>
<keyword evidence="5" id="KW-0479">Metal-binding</keyword>
<keyword evidence="7" id="KW-0067">ATP-binding</keyword>